<accession>A0A0G4HQA0</accession>
<organism evidence="1">
    <name type="scientific">Chromera velia CCMP2878</name>
    <dbReference type="NCBI Taxonomy" id="1169474"/>
    <lineage>
        <taxon>Eukaryota</taxon>
        <taxon>Sar</taxon>
        <taxon>Alveolata</taxon>
        <taxon>Colpodellida</taxon>
        <taxon>Chromeraceae</taxon>
        <taxon>Chromera</taxon>
    </lineage>
</organism>
<dbReference type="VEuPathDB" id="CryptoDB:Cvel_30113"/>
<proteinExistence type="predicted"/>
<evidence type="ECO:0000313" key="1">
    <source>
        <dbReference type="EMBL" id="CEM46447.1"/>
    </source>
</evidence>
<dbReference type="EMBL" id="CDMZ01003459">
    <property type="protein sequence ID" value="CEM46447.1"/>
    <property type="molecule type" value="Genomic_DNA"/>
</dbReference>
<dbReference type="AlphaFoldDB" id="A0A0G4HQA0"/>
<sequence length="69" mass="7561">MFCCNSSEAQTLSQRFEDLVIKSSATNVMFQGKDKVVGPEALGWCVLWRLVSVALASEMKELSMSIAST</sequence>
<protein>
    <submittedName>
        <fullName evidence="1">Uncharacterized protein</fullName>
    </submittedName>
</protein>
<gene>
    <name evidence="1" type="ORF">Cvel_30113</name>
</gene>
<reference evidence="1" key="1">
    <citation type="submission" date="2014-11" db="EMBL/GenBank/DDBJ databases">
        <authorList>
            <person name="Otto D Thomas"/>
            <person name="Naeem Raeece"/>
        </authorList>
    </citation>
    <scope>NUCLEOTIDE SEQUENCE</scope>
</reference>
<name>A0A0G4HQA0_9ALVE</name>